<reference evidence="4 5" key="1">
    <citation type="submission" date="2020-08" db="EMBL/GenBank/DDBJ databases">
        <title>Sequencing the genomes of 1000 actinobacteria strains.</title>
        <authorList>
            <person name="Klenk H.-P."/>
        </authorList>
    </citation>
    <scope>NUCLEOTIDE SEQUENCE [LARGE SCALE GENOMIC DNA]</scope>
    <source>
        <strain evidence="4 5">DSM 43149</strain>
    </source>
</reference>
<dbReference type="GO" id="GO:0005524">
    <property type="term" value="F:ATP binding"/>
    <property type="evidence" value="ECO:0007669"/>
    <property type="project" value="UniProtKB-KW"/>
</dbReference>
<evidence type="ECO:0000256" key="1">
    <source>
        <dbReference type="ARBA" id="ARBA00022741"/>
    </source>
</evidence>
<dbReference type="Pfam" id="PF00501">
    <property type="entry name" value="AMP-binding"/>
    <property type="match status" value="1"/>
</dbReference>
<gene>
    <name evidence="4" type="ORF">BJ971_005318</name>
</gene>
<evidence type="ECO:0000313" key="5">
    <source>
        <dbReference type="Proteomes" id="UP000578112"/>
    </source>
</evidence>
<dbReference type="AlphaFoldDB" id="A0A7W7I1Q3"/>
<keyword evidence="1" id="KW-0547">Nucleotide-binding</keyword>
<accession>A0A7W7I1Q3</accession>
<protein>
    <submittedName>
        <fullName evidence="4">Long-subunit acyl-CoA synthetase (AMP-forming)</fullName>
    </submittedName>
</protein>
<dbReference type="GO" id="GO:0004467">
    <property type="term" value="F:long-chain fatty acid-CoA ligase activity"/>
    <property type="evidence" value="ECO:0007669"/>
    <property type="project" value="TreeGrafter"/>
</dbReference>
<comment type="caution">
    <text evidence="4">The sequence shown here is derived from an EMBL/GenBank/DDBJ whole genome shotgun (WGS) entry which is preliminary data.</text>
</comment>
<dbReference type="Pfam" id="PF23562">
    <property type="entry name" value="AMP-binding_C_3"/>
    <property type="match status" value="1"/>
</dbReference>
<dbReference type="SUPFAM" id="SSF56801">
    <property type="entry name" value="Acetyl-CoA synthetase-like"/>
    <property type="match status" value="1"/>
</dbReference>
<sequence>MTDNLINQLVSAVPAPGHRLRIARLGGDESIELTEVHAAADRLAAALYADGVRPGDRIGILAANGLQWVLLDLAALRLKAVTCGFEPGKFDATTQTVDEYGLALLFTDATGARDTRIRPIAQVDELAKRQGGIALPWQRHEATTIKFTSGSTGRPKGLSASVGSIDSSLRAVQEMFEHGPDDDIFVFLPLSLLQQRYWVYSALIYGHDVTISSYAAAFAAMRRTRPTVVMGVPGFFASAQRHIEEQAARRSIGVAEAARALFGDRIRYLWTGSAPADPATLQFFDDCGMPIFEGYGLNETCIVSKNHPKANRRGSVGQVLPGKHVLIDDDGRVSVRSDDPVGMRYTFAAPGESERVFGTDGVVRTGDLGRIDADGFLWIGGRADDVIVLDNGKKVIVRPIEERLRDSPLIDQAVVFCPAQTHLVAVVSPAGDADPAEIGRHLARTNEALERDEQIRRVVLAAEPFSIDNGLLTSQYKPRRAQILARYSTAITAKGDGVHVH</sequence>
<dbReference type="PANTHER" id="PTHR43272:SF33">
    <property type="entry name" value="AMP-BINDING DOMAIN-CONTAINING PROTEIN-RELATED"/>
    <property type="match status" value="1"/>
</dbReference>
<name>A0A7W7I1Q3_9ACTN</name>
<dbReference type="EMBL" id="JACHNH010000001">
    <property type="protein sequence ID" value="MBB4764762.1"/>
    <property type="molecule type" value="Genomic_DNA"/>
</dbReference>
<organism evidence="4 5">
    <name type="scientific">Actinoplanes digitatis</name>
    <dbReference type="NCBI Taxonomy" id="1868"/>
    <lineage>
        <taxon>Bacteria</taxon>
        <taxon>Bacillati</taxon>
        <taxon>Actinomycetota</taxon>
        <taxon>Actinomycetes</taxon>
        <taxon>Micromonosporales</taxon>
        <taxon>Micromonosporaceae</taxon>
        <taxon>Actinoplanes</taxon>
    </lineage>
</organism>
<dbReference type="PANTHER" id="PTHR43272">
    <property type="entry name" value="LONG-CHAIN-FATTY-ACID--COA LIGASE"/>
    <property type="match status" value="1"/>
</dbReference>
<dbReference type="RefSeq" id="WP_184995917.1">
    <property type="nucleotide sequence ID" value="NZ_BOMK01000003.1"/>
</dbReference>
<evidence type="ECO:0000259" key="3">
    <source>
        <dbReference type="Pfam" id="PF00501"/>
    </source>
</evidence>
<proteinExistence type="predicted"/>
<dbReference type="InterPro" id="IPR000873">
    <property type="entry name" value="AMP-dep_synth/lig_dom"/>
</dbReference>
<dbReference type="Proteomes" id="UP000578112">
    <property type="component" value="Unassembled WGS sequence"/>
</dbReference>
<dbReference type="InterPro" id="IPR020845">
    <property type="entry name" value="AMP-binding_CS"/>
</dbReference>
<keyword evidence="2" id="KW-0067">ATP-binding</keyword>
<dbReference type="Gene3D" id="3.40.50.12780">
    <property type="entry name" value="N-terminal domain of ligase-like"/>
    <property type="match status" value="1"/>
</dbReference>
<evidence type="ECO:0000313" key="4">
    <source>
        <dbReference type="EMBL" id="MBB4764762.1"/>
    </source>
</evidence>
<feature type="domain" description="AMP-dependent synthetase/ligase" evidence="3">
    <location>
        <begin position="27"/>
        <end position="331"/>
    </location>
</feature>
<keyword evidence="5" id="KW-1185">Reference proteome</keyword>
<dbReference type="PROSITE" id="PS00455">
    <property type="entry name" value="AMP_BINDING"/>
    <property type="match status" value="1"/>
</dbReference>
<evidence type="ECO:0000256" key="2">
    <source>
        <dbReference type="ARBA" id="ARBA00022840"/>
    </source>
</evidence>
<dbReference type="InterPro" id="IPR042099">
    <property type="entry name" value="ANL_N_sf"/>
</dbReference>
<dbReference type="GO" id="GO:0016020">
    <property type="term" value="C:membrane"/>
    <property type="evidence" value="ECO:0007669"/>
    <property type="project" value="TreeGrafter"/>
</dbReference>